<accession>A0A9P4PPT9</accession>
<proteinExistence type="inferred from homology"/>
<dbReference type="Pfam" id="PF20684">
    <property type="entry name" value="Fung_rhodopsin"/>
    <property type="match status" value="1"/>
</dbReference>
<evidence type="ECO:0000313" key="9">
    <source>
        <dbReference type="EMBL" id="KAF2448171.1"/>
    </source>
</evidence>
<keyword evidence="2 7" id="KW-0812">Transmembrane</keyword>
<dbReference type="PANTHER" id="PTHR33048">
    <property type="entry name" value="PTH11-LIKE INTEGRAL MEMBRANE PROTEIN (AFU_ORTHOLOGUE AFUA_5G11245)"/>
    <property type="match status" value="1"/>
</dbReference>
<evidence type="ECO:0000313" key="10">
    <source>
        <dbReference type="Proteomes" id="UP000799764"/>
    </source>
</evidence>
<protein>
    <recommendedName>
        <fullName evidence="8">Rhodopsin domain-containing protein</fullName>
    </recommendedName>
</protein>
<keyword evidence="10" id="KW-1185">Reference proteome</keyword>
<evidence type="ECO:0000256" key="5">
    <source>
        <dbReference type="ARBA" id="ARBA00038359"/>
    </source>
</evidence>
<evidence type="ECO:0000256" key="6">
    <source>
        <dbReference type="SAM" id="MobiDB-lite"/>
    </source>
</evidence>
<feature type="region of interest" description="Disordered" evidence="6">
    <location>
        <begin position="300"/>
        <end position="336"/>
    </location>
</feature>
<dbReference type="PANTHER" id="PTHR33048:SF123">
    <property type="entry name" value="INTEGRAL MEMBRANE PROTEIN"/>
    <property type="match status" value="1"/>
</dbReference>
<name>A0A9P4PPT9_9PLEO</name>
<dbReference type="InterPro" id="IPR049326">
    <property type="entry name" value="Rhodopsin_dom_fungi"/>
</dbReference>
<keyword evidence="4 7" id="KW-0472">Membrane</keyword>
<evidence type="ECO:0000256" key="3">
    <source>
        <dbReference type="ARBA" id="ARBA00022989"/>
    </source>
</evidence>
<dbReference type="EMBL" id="MU001495">
    <property type="protein sequence ID" value="KAF2448171.1"/>
    <property type="molecule type" value="Genomic_DNA"/>
</dbReference>
<feature type="domain" description="Rhodopsin" evidence="8">
    <location>
        <begin position="23"/>
        <end position="260"/>
    </location>
</feature>
<feature type="transmembrane region" description="Helical" evidence="7">
    <location>
        <begin position="123"/>
        <end position="148"/>
    </location>
</feature>
<feature type="transmembrane region" description="Helical" evidence="7">
    <location>
        <begin position="168"/>
        <end position="189"/>
    </location>
</feature>
<gene>
    <name evidence="9" type="ORF">P171DRAFT_207180</name>
</gene>
<feature type="transmembrane region" description="Helical" evidence="7">
    <location>
        <begin position="39"/>
        <end position="62"/>
    </location>
</feature>
<comment type="subcellular location">
    <subcellularLocation>
        <location evidence="1">Membrane</location>
        <topology evidence="1">Multi-pass membrane protein</topology>
    </subcellularLocation>
</comment>
<feature type="transmembrane region" description="Helical" evidence="7">
    <location>
        <begin position="201"/>
        <end position="223"/>
    </location>
</feature>
<dbReference type="Proteomes" id="UP000799764">
    <property type="component" value="Unassembled WGS sequence"/>
</dbReference>
<comment type="caution">
    <text evidence="9">The sequence shown here is derived from an EMBL/GenBank/DDBJ whole genome shotgun (WGS) entry which is preliminary data.</text>
</comment>
<organism evidence="9 10">
    <name type="scientific">Karstenula rhodostoma CBS 690.94</name>
    <dbReference type="NCBI Taxonomy" id="1392251"/>
    <lineage>
        <taxon>Eukaryota</taxon>
        <taxon>Fungi</taxon>
        <taxon>Dikarya</taxon>
        <taxon>Ascomycota</taxon>
        <taxon>Pezizomycotina</taxon>
        <taxon>Dothideomycetes</taxon>
        <taxon>Pleosporomycetidae</taxon>
        <taxon>Pleosporales</taxon>
        <taxon>Massarineae</taxon>
        <taxon>Didymosphaeriaceae</taxon>
        <taxon>Karstenula</taxon>
    </lineage>
</organism>
<dbReference type="OrthoDB" id="444631at2759"/>
<dbReference type="InterPro" id="IPR052337">
    <property type="entry name" value="SAT4-like"/>
</dbReference>
<dbReference type="GO" id="GO:0016020">
    <property type="term" value="C:membrane"/>
    <property type="evidence" value="ECO:0007669"/>
    <property type="project" value="UniProtKB-SubCell"/>
</dbReference>
<evidence type="ECO:0000259" key="8">
    <source>
        <dbReference type="Pfam" id="PF20684"/>
    </source>
</evidence>
<evidence type="ECO:0000256" key="4">
    <source>
        <dbReference type="ARBA" id="ARBA00023136"/>
    </source>
</evidence>
<feature type="transmembrane region" description="Helical" evidence="7">
    <location>
        <begin position="6"/>
        <end position="27"/>
    </location>
</feature>
<comment type="similarity">
    <text evidence="5">Belongs to the SAT4 family.</text>
</comment>
<evidence type="ECO:0000256" key="1">
    <source>
        <dbReference type="ARBA" id="ARBA00004141"/>
    </source>
</evidence>
<reference evidence="9" key="1">
    <citation type="journal article" date="2020" name="Stud. Mycol.">
        <title>101 Dothideomycetes genomes: a test case for predicting lifestyles and emergence of pathogens.</title>
        <authorList>
            <person name="Haridas S."/>
            <person name="Albert R."/>
            <person name="Binder M."/>
            <person name="Bloem J."/>
            <person name="Labutti K."/>
            <person name="Salamov A."/>
            <person name="Andreopoulos B."/>
            <person name="Baker S."/>
            <person name="Barry K."/>
            <person name="Bills G."/>
            <person name="Bluhm B."/>
            <person name="Cannon C."/>
            <person name="Castanera R."/>
            <person name="Culley D."/>
            <person name="Daum C."/>
            <person name="Ezra D."/>
            <person name="Gonzalez J."/>
            <person name="Henrissat B."/>
            <person name="Kuo A."/>
            <person name="Liang C."/>
            <person name="Lipzen A."/>
            <person name="Lutzoni F."/>
            <person name="Magnuson J."/>
            <person name="Mondo S."/>
            <person name="Nolan M."/>
            <person name="Ohm R."/>
            <person name="Pangilinan J."/>
            <person name="Park H.-J."/>
            <person name="Ramirez L."/>
            <person name="Alfaro M."/>
            <person name="Sun H."/>
            <person name="Tritt A."/>
            <person name="Yoshinaga Y."/>
            <person name="Zwiers L.-H."/>
            <person name="Turgeon B."/>
            <person name="Goodwin S."/>
            <person name="Spatafora J."/>
            <person name="Crous P."/>
            <person name="Grigoriev I."/>
        </authorList>
    </citation>
    <scope>NUCLEOTIDE SEQUENCE</scope>
    <source>
        <strain evidence="9">CBS 690.94</strain>
    </source>
</reference>
<evidence type="ECO:0000256" key="2">
    <source>
        <dbReference type="ARBA" id="ARBA00022692"/>
    </source>
</evidence>
<feature type="transmembrane region" description="Helical" evidence="7">
    <location>
        <begin position="82"/>
        <end position="111"/>
    </location>
</feature>
<dbReference type="AlphaFoldDB" id="A0A9P4PPT9"/>
<keyword evidence="3 7" id="KW-1133">Transmembrane helix</keyword>
<sequence>MEIATSIAIQALLLSIALVIQLLRCWIRLRVERKNNLTLPDYFVWGGWLFTFGWFACSAVALNIQLTHPLVEPDLTTDSLEYLITVFISCYFFDMGLYFPKFSIIAFYWWLIPSGFRRLRMAVYFSTGFTVCSWVASLLTDTLIAGHISNNWSIENQLLSTWNSYSGLIINWCLNWSSDVLLFILPFFIIHCIKLRKRQKIALCGVFSLGLITIAISLARFIVYAGDYNIDDASGNLWCTAEMCTANIVVSLPALKALITRATPPNTYAHSTTGFTQDKGPRIYSERRASIEDEIELVDQDSRRSLSTTRTTSAHHNTSANDVRVTTQVTVERHAL</sequence>
<evidence type="ECO:0000256" key="7">
    <source>
        <dbReference type="SAM" id="Phobius"/>
    </source>
</evidence>
<feature type="compositionally biased region" description="Polar residues" evidence="6">
    <location>
        <begin position="314"/>
        <end position="330"/>
    </location>
</feature>